<evidence type="ECO:0000256" key="6">
    <source>
        <dbReference type="PROSITE-ProRule" id="PRU00059"/>
    </source>
</evidence>
<dbReference type="HOGENOM" id="CLU_181648_0_0_1"/>
<name>G1Q7A7_MYOLU</name>
<dbReference type="GO" id="GO:0001755">
    <property type="term" value="P:neural crest cell migration"/>
    <property type="evidence" value="ECO:0007669"/>
    <property type="project" value="TreeGrafter"/>
</dbReference>
<dbReference type="GO" id="GO:0030424">
    <property type="term" value="C:axon"/>
    <property type="evidence" value="ECO:0007669"/>
    <property type="project" value="TreeGrafter"/>
</dbReference>
<comment type="subcellular location">
    <subcellularLocation>
        <location evidence="1">Membrane</location>
        <topology evidence="1">Single-pass type I membrane protein</topology>
    </subcellularLocation>
</comment>
<dbReference type="PROSITE" id="PS01180">
    <property type="entry name" value="CUB"/>
    <property type="match status" value="1"/>
</dbReference>
<protein>
    <recommendedName>
        <fullName evidence="8">CUB domain-containing protein</fullName>
    </recommendedName>
</protein>
<evidence type="ECO:0000256" key="5">
    <source>
        <dbReference type="ARBA" id="ARBA00023157"/>
    </source>
</evidence>
<evidence type="ECO:0000313" key="10">
    <source>
        <dbReference type="Proteomes" id="UP000001074"/>
    </source>
</evidence>
<dbReference type="InterPro" id="IPR000859">
    <property type="entry name" value="CUB_dom"/>
</dbReference>
<accession>G1Q7A7</accession>
<dbReference type="AlphaFoldDB" id="G1Q7A7"/>
<dbReference type="GO" id="GO:0048010">
    <property type="term" value="P:vascular endothelial growth factor receptor signaling pathway"/>
    <property type="evidence" value="ECO:0007669"/>
    <property type="project" value="TreeGrafter"/>
</dbReference>
<evidence type="ECO:0000256" key="4">
    <source>
        <dbReference type="ARBA" id="ARBA00023136"/>
    </source>
</evidence>
<dbReference type="GO" id="GO:0030947">
    <property type="term" value="P:regulation of vascular endothelial growth factor receptor signaling pathway"/>
    <property type="evidence" value="ECO:0007669"/>
    <property type="project" value="TreeGrafter"/>
</dbReference>
<evidence type="ECO:0000313" key="9">
    <source>
        <dbReference type="Ensembl" id="ENSMLUP00000019590.1"/>
    </source>
</evidence>
<keyword evidence="4" id="KW-0472">Membrane</keyword>
<reference evidence="9" key="2">
    <citation type="submission" date="2025-08" db="UniProtKB">
        <authorList>
            <consortium name="Ensembl"/>
        </authorList>
    </citation>
    <scope>IDENTIFICATION</scope>
</reference>
<dbReference type="GO" id="GO:0005021">
    <property type="term" value="F:vascular endothelial growth factor receptor activity"/>
    <property type="evidence" value="ECO:0007669"/>
    <property type="project" value="TreeGrafter"/>
</dbReference>
<feature type="disulfide bond" evidence="6">
    <location>
        <begin position="27"/>
        <end position="54"/>
    </location>
</feature>
<dbReference type="GO" id="GO:0007411">
    <property type="term" value="P:axon guidance"/>
    <property type="evidence" value="ECO:0007669"/>
    <property type="project" value="TreeGrafter"/>
</dbReference>
<feature type="signal peptide" evidence="7">
    <location>
        <begin position="1"/>
        <end position="21"/>
    </location>
</feature>
<dbReference type="GO" id="GO:0005886">
    <property type="term" value="C:plasma membrane"/>
    <property type="evidence" value="ECO:0007669"/>
    <property type="project" value="TreeGrafter"/>
</dbReference>
<evidence type="ECO:0000256" key="7">
    <source>
        <dbReference type="SAM" id="SignalP"/>
    </source>
</evidence>
<dbReference type="GO" id="GO:0010595">
    <property type="term" value="P:positive regulation of endothelial cell migration"/>
    <property type="evidence" value="ECO:0007669"/>
    <property type="project" value="TreeGrafter"/>
</dbReference>
<keyword evidence="3" id="KW-1133">Transmembrane helix</keyword>
<keyword evidence="5 6" id="KW-1015">Disulfide bond</keyword>
<keyword evidence="2" id="KW-0812">Transmembrane</keyword>
<dbReference type="GO" id="GO:0001570">
    <property type="term" value="P:vasculogenesis"/>
    <property type="evidence" value="ECO:0007669"/>
    <property type="project" value="TreeGrafter"/>
</dbReference>
<evidence type="ECO:0000256" key="1">
    <source>
        <dbReference type="ARBA" id="ARBA00004479"/>
    </source>
</evidence>
<evidence type="ECO:0000256" key="2">
    <source>
        <dbReference type="ARBA" id="ARBA00022692"/>
    </source>
</evidence>
<keyword evidence="7" id="KW-0732">Signal</keyword>
<reference evidence="9" key="3">
    <citation type="submission" date="2025-09" db="UniProtKB">
        <authorList>
            <consortium name="Ensembl"/>
        </authorList>
    </citation>
    <scope>IDENTIFICATION</scope>
</reference>
<dbReference type="GeneTree" id="ENSGT00940000157169"/>
<comment type="caution">
    <text evidence="6">Lacks conserved residue(s) required for the propagation of feature annotation.</text>
</comment>
<dbReference type="Pfam" id="PF00431">
    <property type="entry name" value="CUB"/>
    <property type="match status" value="1"/>
</dbReference>
<dbReference type="PANTHER" id="PTHR46806">
    <property type="entry name" value="F5/8 TYPE C DOMAIN-CONTAINING PROTEIN"/>
    <property type="match status" value="1"/>
</dbReference>
<dbReference type="CDD" id="cd00041">
    <property type="entry name" value="CUB"/>
    <property type="match status" value="1"/>
</dbReference>
<keyword evidence="10" id="KW-1185">Reference proteome</keyword>
<feature type="domain" description="CUB" evidence="8">
    <location>
        <begin position="27"/>
        <end position="83"/>
    </location>
</feature>
<dbReference type="InterPro" id="IPR050633">
    <property type="entry name" value="Neuropilin_MCO_CoagFactor"/>
</dbReference>
<dbReference type="GO" id="GO:0017154">
    <property type="term" value="F:semaphorin receptor activity"/>
    <property type="evidence" value="ECO:0007669"/>
    <property type="project" value="TreeGrafter"/>
</dbReference>
<evidence type="ECO:0000259" key="8">
    <source>
        <dbReference type="PROSITE" id="PS01180"/>
    </source>
</evidence>
<dbReference type="SUPFAM" id="SSF49854">
    <property type="entry name" value="Spermadhesin, CUB domain"/>
    <property type="match status" value="1"/>
</dbReference>
<sequence length="83" mass="9554">MERRLLLFGAALTLALAQASAFRNDKCGNTIKIENPGYLTSPGYPHSYHPSEKCEWLIQAPEPYQRIMINFNPHFDLEDRDCK</sequence>
<feature type="chain" id="PRO_5003418862" description="CUB domain-containing protein" evidence="7">
    <location>
        <begin position="22"/>
        <end position="83"/>
    </location>
</feature>
<dbReference type="GO" id="GO:0002040">
    <property type="term" value="P:sprouting angiogenesis"/>
    <property type="evidence" value="ECO:0007669"/>
    <property type="project" value="TreeGrafter"/>
</dbReference>
<dbReference type="Ensembl" id="ENSMLUT00000025564.1">
    <property type="protein sequence ID" value="ENSMLUP00000019590.1"/>
    <property type="gene ID" value="ENSMLUG00000027740.1"/>
</dbReference>
<reference evidence="9 10" key="1">
    <citation type="journal article" date="2011" name="Nature">
        <title>A high-resolution map of human evolutionary constraint using 29 mammals.</title>
        <authorList>
            <person name="Lindblad-Toh K."/>
            <person name="Garber M."/>
            <person name="Zuk O."/>
            <person name="Lin M.F."/>
            <person name="Parker B.J."/>
            <person name="Washietl S."/>
            <person name="Kheradpour P."/>
            <person name="Ernst J."/>
            <person name="Jordan G."/>
            <person name="Mauceli E."/>
            <person name="Ward L.D."/>
            <person name="Lowe C.B."/>
            <person name="Holloway A.K."/>
            <person name="Clamp M."/>
            <person name="Gnerre S."/>
            <person name="Alfoldi J."/>
            <person name="Beal K."/>
            <person name="Chang J."/>
            <person name="Clawson H."/>
            <person name="Cuff J."/>
            <person name="Di Palma F."/>
            <person name="Fitzgerald S."/>
            <person name="Flicek P."/>
            <person name="Guttman M."/>
            <person name="Hubisz M.J."/>
            <person name="Jaffe D.B."/>
            <person name="Jungreis I."/>
            <person name="Kent W.J."/>
            <person name="Kostka D."/>
            <person name="Lara M."/>
            <person name="Martins A.L."/>
            <person name="Massingham T."/>
            <person name="Moltke I."/>
            <person name="Raney B.J."/>
            <person name="Rasmussen M.D."/>
            <person name="Robinson J."/>
            <person name="Stark A."/>
            <person name="Vilella A.J."/>
            <person name="Wen J."/>
            <person name="Xie X."/>
            <person name="Zody M.C."/>
            <person name="Baldwin J."/>
            <person name="Bloom T."/>
            <person name="Chin C.W."/>
            <person name="Heiman D."/>
            <person name="Nicol R."/>
            <person name="Nusbaum C."/>
            <person name="Young S."/>
            <person name="Wilkinson J."/>
            <person name="Worley K.C."/>
            <person name="Kovar C.L."/>
            <person name="Muzny D.M."/>
            <person name="Gibbs R.A."/>
            <person name="Cree A."/>
            <person name="Dihn H.H."/>
            <person name="Fowler G."/>
            <person name="Jhangiani S."/>
            <person name="Joshi V."/>
            <person name="Lee S."/>
            <person name="Lewis L.R."/>
            <person name="Nazareth L.V."/>
            <person name="Okwuonu G."/>
            <person name="Santibanez J."/>
            <person name="Warren W.C."/>
            <person name="Mardis E.R."/>
            <person name="Weinstock G.M."/>
            <person name="Wilson R.K."/>
            <person name="Delehaunty K."/>
            <person name="Dooling D."/>
            <person name="Fronik C."/>
            <person name="Fulton L."/>
            <person name="Fulton B."/>
            <person name="Graves T."/>
            <person name="Minx P."/>
            <person name="Sodergren E."/>
            <person name="Birney E."/>
            <person name="Margulies E.H."/>
            <person name="Herrero J."/>
            <person name="Green E.D."/>
            <person name="Haussler D."/>
            <person name="Siepel A."/>
            <person name="Goldman N."/>
            <person name="Pollard K.S."/>
            <person name="Pedersen J.S."/>
            <person name="Lander E.S."/>
            <person name="Kellis M."/>
        </authorList>
    </citation>
    <scope>NUCLEOTIDE SEQUENCE [LARGE SCALE GENOMIC DNA]</scope>
</reference>
<dbReference type="Proteomes" id="UP000001074">
    <property type="component" value="Unassembled WGS sequence"/>
</dbReference>
<dbReference type="GO" id="GO:0009611">
    <property type="term" value="P:response to wounding"/>
    <property type="evidence" value="ECO:0007669"/>
    <property type="project" value="TreeGrafter"/>
</dbReference>
<evidence type="ECO:0000256" key="3">
    <source>
        <dbReference type="ARBA" id="ARBA00022989"/>
    </source>
</evidence>
<dbReference type="GO" id="GO:0038085">
    <property type="term" value="F:vascular endothelial growth factor binding"/>
    <property type="evidence" value="ECO:0007669"/>
    <property type="project" value="TreeGrafter"/>
</dbReference>
<dbReference type="EMBL" id="AAPE02013217">
    <property type="status" value="NOT_ANNOTATED_CDS"/>
    <property type="molecule type" value="Genomic_DNA"/>
</dbReference>
<organism evidence="9 10">
    <name type="scientific">Myotis lucifugus</name>
    <name type="common">Little brown bat</name>
    <dbReference type="NCBI Taxonomy" id="59463"/>
    <lineage>
        <taxon>Eukaryota</taxon>
        <taxon>Metazoa</taxon>
        <taxon>Chordata</taxon>
        <taxon>Craniata</taxon>
        <taxon>Vertebrata</taxon>
        <taxon>Euteleostomi</taxon>
        <taxon>Mammalia</taxon>
        <taxon>Eutheria</taxon>
        <taxon>Laurasiatheria</taxon>
        <taxon>Chiroptera</taxon>
        <taxon>Yangochiroptera</taxon>
        <taxon>Vespertilionidae</taxon>
        <taxon>Myotis</taxon>
    </lineage>
</organism>
<proteinExistence type="predicted"/>
<dbReference type="GO" id="GO:0005925">
    <property type="term" value="C:focal adhesion"/>
    <property type="evidence" value="ECO:0007669"/>
    <property type="project" value="TreeGrafter"/>
</dbReference>
<dbReference type="InterPro" id="IPR035914">
    <property type="entry name" value="Sperma_CUB_dom_sf"/>
</dbReference>
<dbReference type="GO" id="GO:0051491">
    <property type="term" value="P:positive regulation of filopodium assembly"/>
    <property type="evidence" value="ECO:0007669"/>
    <property type="project" value="TreeGrafter"/>
</dbReference>
<dbReference type="Gene3D" id="2.60.120.290">
    <property type="entry name" value="Spermadhesin, CUB domain"/>
    <property type="match status" value="1"/>
</dbReference>
<dbReference type="PANTHER" id="PTHR46806:SF4">
    <property type="entry name" value="NEUROPILIN-1"/>
    <property type="match status" value="1"/>
</dbReference>